<organism evidence="3 4">
    <name type="scientific">Donghicola tyrosinivorans</name>
    <dbReference type="NCBI Taxonomy" id="1652492"/>
    <lineage>
        <taxon>Bacteria</taxon>
        <taxon>Pseudomonadati</taxon>
        <taxon>Pseudomonadota</taxon>
        <taxon>Alphaproteobacteria</taxon>
        <taxon>Rhodobacterales</taxon>
        <taxon>Roseobacteraceae</taxon>
        <taxon>Donghicola</taxon>
    </lineage>
</organism>
<evidence type="ECO:0000313" key="3">
    <source>
        <dbReference type="EMBL" id="PRY91816.1"/>
    </source>
</evidence>
<dbReference type="Proteomes" id="UP000238392">
    <property type="component" value="Unassembled WGS sequence"/>
</dbReference>
<dbReference type="GO" id="GO:0030313">
    <property type="term" value="C:cell envelope"/>
    <property type="evidence" value="ECO:0007669"/>
    <property type="project" value="UniProtKB-SubCell"/>
</dbReference>
<evidence type="ECO:0000256" key="1">
    <source>
        <dbReference type="ARBA" id="ARBA00004196"/>
    </source>
</evidence>
<dbReference type="OrthoDB" id="9787373at2"/>
<feature type="domain" description="Heparinase II/III-like C-terminal" evidence="2">
    <location>
        <begin position="301"/>
        <end position="559"/>
    </location>
</feature>
<proteinExistence type="predicted"/>
<dbReference type="Gene3D" id="2.70.98.70">
    <property type="match status" value="1"/>
</dbReference>
<accession>A0A2T0WYN8</accession>
<comment type="subcellular location">
    <subcellularLocation>
        <location evidence="1">Cell envelope</location>
    </subcellularLocation>
</comment>
<keyword evidence="4" id="KW-1185">Reference proteome</keyword>
<dbReference type="EMBL" id="PVTQ01000003">
    <property type="protein sequence ID" value="PRY91816.1"/>
    <property type="molecule type" value="Genomic_DNA"/>
</dbReference>
<gene>
    <name evidence="3" type="ORF">CLV74_103405</name>
</gene>
<evidence type="ECO:0000313" key="4">
    <source>
        <dbReference type="Proteomes" id="UP000238392"/>
    </source>
</evidence>
<dbReference type="AlphaFoldDB" id="A0A2T0WYN8"/>
<protein>
    <submittedName>
        <fullName evidence="3">Putative heparinase superfamily protein</fullName>
    </submittedName>
</protein>
<dbReference type="Gene3D" id="1.50.10.100">
    <property type="entry name" value="Chondroitin AC/alginate lyase"/>
    <property type="match status" value="1"/>
</dbReference>
<reference evidence="3 4" key="1">
    <citation type="submission" date="2018-03" db="EMBL/GenBank/DDBJ databases">
        <title>Genomic Encyclopedia of Archaeal and Bacterial Type Strains, Phase II (KMG-II): from individual species to whole genera.</title>
        <authorList>
            <person name="Goeker M."/>
        </authorList>
    </citation>
    <scope>NUCLEOTIDE SEQUENCE [LARGE SCALE GENOMIC DNA]</scope>
    <source>
        <strain evidence="3 4">DSM 100212</strain>
    </source>
</reference>
<dbReference type="GO" id="GO:0016829">
    <property type="term" value="F:lyase activity"/>
    <property type="evidence" value="ECO:0007669"/>
    <property type="project" value="InterPro"/>
</dbReference>
<name>A0A2T0WYN8_9RHOB</name>
<comment type="caution">
    <text evidence="3">The sequence shown here is derived from an EMBL/GenBank/DDBJ whole genome shotgun (WGS) entry which is preliminary data.</text>
</comment>
<dbReference type="InterPro" id="IPR008929">
    <property type="entry name" value="Chondroitin_lyas"/>
</dbReference>
<dbReference type="RefSeq" id="WP_106263469.1">
    <property type="nucleotide sequence ID" value="NZ_PVTQ01000003.1"/>
</dbReference>
<dbReference type="Pfam" id="PF07940">
    <property type="entry name" value="Hepar_II_III_C"/>
    <property type="match status" value="1"/>
</dbReference>
<evidence type="ECO:0000259" key="2">
    <source>
        <dbReference type="Pfam" id="PF07940"/>
    </source>
</evidence>
<sequence>MAEMLDWSERRTRAFNRFHARAGIWGSKATGFTTTPEPLTIGTYAKGRQLVHGNYLFAGYLVEAPGVSIWDVTPPDSRFTAEIHGCAWLDDLAAAGDPQARELARTWVFDWIRRYDSGKGSGWVPELTGRRLIRWINHALFILRGASPEESATFFRAMARQHAFLVRRWRVAVEGMPRFEALTGLIYAGIALEGLDESVGGAAAALAKDCDRQVDATGGIPTRNPEELLDVFNLLLWARMALEQSGHSVPEALTGAIQRIVPTLRALRHSDGGLARFHGGGRGRPGQLDRALADARVKERPGNGLHMGYARMSAGRTSIIIDAAKLPEGRASVNANASTLAFELTSGRRPVVVNSGSGAPFGQKWWRAGRATPSQSTLGLDGISLAQLAPPQKIDGLMRELLQDGPKDVRAHLSQSPEGIRFEGGHDAYVQDFGLTHARILDLSFDGRAFSGEDLLAVLDRPAQRRFDDAIDETGLQGIPFSIRFHLHPDVDASLDMGGSAVSITLLSGEVWVFRHDSVGDLTIQPSAYLEKGRLKPRSAKQIVLSARALDYATRIRWSFAKAQDSEGAIRDLTPVLAEIAD</sequence>
<dbReference type="InterPro" id="IPR012480">
    <property type="entry name" value="Hepar_II_III_C"/>
</dbReference>